<dbReference type="AlphaFoldDB" id="A0AAW9DGV4"/>
<feature type="transmembrane region" description="Helical" evidence="1">
    <location>
        <begin position="111"/>
        <end position="134"/>
    </location>
</feature>
<evidence type="ECO:0000256" key="1">
    <source>
        <dbReference type="SAM" id="Phobius"/>
    </source>
</evidence>
<keyword evidence="1" id="KW-0812">Transmembrane</keyword>
<keyword evidence="1" id="KW-0472">Membrane</keyword>
<dbReference type="EMBL" id="JAWWZK010000010">
    <property type="protein sequence ID" value="MDX5037884.1"/>
    <property type="molecule type" value="Genomic_DNA"/>
</dbReference>
<sequence>MEKQTFITLEDIDTSIAAENFNRLLDENKTYFLNGSWGSGKTTFLESTESQSKKKFVTIDLWRNTDKRSLVEVAYAGLHPVLYWGALLFSFLFVIISILMTNTVNLGLSKFLHPIWILPVGFISLVVAAVQLVAIKTEIVYSWLLANLCLKNKVLVIDDFDRLTPSQQEEAYRLFSLLRGRLPIVFVGDIENIYSVKDNFLSKIIDRRVELPFVLQSEQIWDDYFIKLEQRFATEISDSFKKRVKVEKRSLRDREHFNDYVNQEFFSRGKLGHVQVEEQLLVIYSYLFYIEYYRKLLNNETIIENKSNSSDFSEIFTKGEEIPNLLSRLQRDNTNKYPVSFKMNREGYFLYESPSNRKKAELDRILNGSEEQLSRELAYSNSGTDFYQYLSSEYKYLKVDIKEKLLSLVIQLSLKYTSSRIMDYIIQEYFNDKIPRYARNKPYSKEITTSIIDFWNTLLDDKKLDFSEKLYFLKKHYSFSFKELGEIFDNLSIDKDSIKSLKRRDFYLLTYLSSKNLWNNFSEWEDNVWYVIDEMSDHEFISFWILQGIVFNGMDYYAFDYRPADKKYTIWIKKYSFDRINEIEDYEDTVIKKIQSRLDLLEIKGYRFEKRIDERYKRDYD</sequence>
<proteinExistence type="predicted"/>
<accession>A0AAW9DGV4</accession>
<dbReference type="InterPro" id="IPR027417">
    <property type="entry name" value="P-loop_NTPase"/>
</dbReference>
<evidence type="ECO:0000313" key="3">
    <source>
        <dbReference type="EMBL" id="MDX5037884.1"/>
    </source>
</evidence>
<protein>
    <submittedName>
        <fullName evidence="3">P-loop NTPase fold protein</fullName>
    </submittedName>
</protein>
<dbReference type="Gene3D" id="3.40.50.300">
    <property type="entry name" value="P-loop containing nucleotide triphosphate hydrolases"/>
    <property type="match status" value="1"/>
</dbReference>
<name>A0AAW9DGV4_STRSU</name>
<evidence type="ECO:0000259" key="2">
    <source>
        <dbReference type="Pfam" id="PF07693"/>
    </source>
</evidence>
<feature type="domain" description="KAP NTPase" evidence="2">
    <location>
        <begin position="32"/>
        <end position="170"/>
    </location>
</feature>
<dbReference type="RefSeq" id="WP_024396005.1">
    <property type="nucleotide sequence ID" value="NZ_CP015557.1"/>
</dbReference>
<dbReference type="SUPFAM" id="SSF52540">
    <property type="entry name" value="P-loop containing nucleoside triphosphate hydrolases"/>
    <property type="match status" value="1"/>
</dbReference>
<gene>
    <name evidence="3" type="ORF">SHY70_06270</name>
</gene>
<keyword evidence="1" id="KW-1133">Transmembrane helix</keyword>
<reference evidence="3" key="1">
    <citation type="submission" date="2023-11" db="EMBL/GenBank/DDBJ databases">
        <title>Antimicrobial resistance in invasive Streptococcus suis isolated in Spain and the associated genetic mechanisms.</title>
        <authorList>
            <person name="Uruen C."/>
            <person name="Arenas J.A."/>
        </authorList>
    </citation>
    <scope>NUCLEOTIDE SEQUENCE</scope>
    <source>
        <strain evidence="3">Ss_70</strain>
    </source>
</reference>
<dbReference type="Proteomes" id="UP001270004">
    <property type="component" value="Unassembled WGS sequence"/>
</dbReference>
<feature type="transmembrane region" description="Helical" evidence="1">
    <location>
        <begin position="81"/>
        <end position="99"/>
    </location>
</feature>
<dbReference type="Pfam" id="PF07693">
    <property type="entry name" value="KAP_NTPase"/>
    <property type="match status" value="1"/>
</dbReference>
<dbReference type="InterPro" id="IPR011646">
    <property type="entry name" value="KAP_P-loop"/>
</dbReference>
<comment type="caution">
    <text evidence="3">The sequence shown here is derived from an EMBL/GenBank/DDBJ whole genome shotgun (WGS) entry which is preliminary data.</text>
</comment>
<evidence type="ECO:0000313" key="4">
    <source>
        <dbReference type="Proteomes" id="UP001270004"/>
    </source>
</evidence>
<organism evidence="3 4">
    <name type="scientific">Streptococcus suis</name>
    <dbReference type="NCBI Taxonomy" id="1307"/>
    <lineage>
        <taxon>Bacteria</taxon>
        <taxon>Bacillati</taxon>
        <taxon>Bacillota</taxon>
        <taxon>Bacilli</taxon>
        <taxon>Lactobacillales</taxon>
        <taxon>Streptococcaceae</taxon>
        <taxon>Streptococcus</taxon>
    </lineage>
</organism>